<dbReference type="AlphaFoldDB" id="A0A3A6QBQ8"/>
<protein>
    <submittedName>
        <fullName evidence="1">Uncharacterized protein</fullName>
    </submittedName>
</protein>
<dbReference type="RefSeq" id="WP_120083764.1">
    <property type="nucleotide sequence ID" value="NZ_QMDW01000005.1"/>
</dbReference>
<name>A0A3A6QBQ8_9EURY</name>
<gene>
    <name evidence="1" type="ORF">DP106_04750</name>
</gene>
<comment type="caution">
    <text evidence="1">The sequence shown here is derived from an EMBL/GenBank/DDBJ whole genome shotgun (WGS) entry which is preliminary data.</text>
</comment>
<evidence type="ECO:0000313" key="2">
    <source>
        <dbReference type="Proteomes" id="UP000281564"/>
    </source>
</evidence>
<accession>A0A3A6QBQ8</accession>
<dbReference type="OrthoDB" id="350443at2157"/>
<reference evidence="1 2" key="1">
    <citation type="submission" date="2018-06" db="EMBL/GenBank/DDBJ databases">
        <title>Halonotius sp. F13-13 a new haloarchaeeon isolated from a solar saltern from Isla Cristina, Huelva, Spain.</title>
        <authorList>
            <person name="Duran-Viseras A."/>
            <person name="Sanchez-Porro C."/>
            <person name="Ventosa A."/>
        </authorList>
    </citation>
    <scope>NUCLEOTIDE SEQUENCE [LARGE SCALE GENOMIC DNA]</scope>
    <source>
        <strain evidence="1 2">CECT 7525</strain>
    </source>
</reference>
<proteinExistence type="predicted"/>
<evidence type="ECO:0000313" key="1">
    <source>
        <dbReference type="EMBL" id="RJX50579.1"/>
    </source>
</evidence>
<keyword evidence="2" id="KW-1185">Reference proteome</keyword>
<dbReference type="Proteomes" id="UP000281564">
    <property type="component" value="Unassembled WGS sequence"/>
</dbReference>
<dbReference type="EMBL" id="QMDW01000005">
    <property type="protein sequence ID" value="RJX50579.1"/>
    <property type="molecule type" value="Genomic_DNA"/>
</dbReference>
<sequence>MYQTPHQWTTKEGQTHVFYDNNQPPSGGFGWTSLCDEWRVPIEGEHFELQEDVAEDSITCEHCRDRLDKAYIELEDDDIVCMRSCLIRIRRDGDGGIIEARRLCRGKPLHYEIAFEPESFTGDLHDHADDVCEECWQNYVNHQWSGDVEGGELQIEYWTNEGKKTYYAASAEAVNTGPEAKLRLTSENGLQQELARDKIESVTLTPAQIVDY</sequence>
<organism evidence="1 2">
    <name type="scientific">Halonotius pteroides</name>
    <dbReference type="NCBI Taxonomy" id="268735"/>
    <lineage>
        <taxon>Archaea</taxon>
        <taxon>Methanobacteriati</taxon>
        <taxon>Methanobacteriota</taxon>
        <taxon>Stenosarchaea group</taxon>
        <taxon>Halobacteria</taxon>
        <taxon>Halobacteriales</taxon>
        <taxon>Haloferacaceae</taxon>
        <taxon>Halonotius</taxon>
    </lineage>
</organism>